<dbReference type="Proteomes" id="UP000596742">
    <property type="component" value="Unassembled WGS sequence"/>
</dbReference>
<comment type="caution">
    <text evidence="2">The sequence shown here is derived from an EMBL/GenBank/DDBJ whole genome shotgun (WGS) entry which is preliminary data.</text>
</comment>
<feature type="domain" description="DZIP3-like HEPN" evidence="1">
    <location>
        <begin position="5"/>
        <end position="102"/>
    </location>
</feature>
<dbReference type="AlphaFoldDB" id="A0A8B6HS81"/>
<gene>
    <name evidence="2" type="ORF">MGAL_10B053707</name>
</gene>
<dbReference type="EMBL" id="UYJE01010507">
    <property type="protein sequence ID" value="VDI83839.1"/>
    <property type="molecule type" value="Genomic_DNA"/>
</dbReference>
<evidence type="ECO:0000259" key="1">
    <source>
        <dbReference type="Pfam" id="PF18738"/>
    </source>
</evidence>
<dbReference type="InterPro" id="IPR041249">
    <property type="entry name" value="HEPN_DZIP3"/>
</dbReference>
<protein>
    <recommendedName>
        <fullName evidence="1">DZIP3-like HEPN domain-containing protein</fullName>
    </recommendedName>
</protein>
<accession>A0A8B6HS81</accession>
<sequence>MFTGKPSSEKYEKYDITLMINLIRNLTDIQIRSELPSPTQVSVGDDLSRIQYYRIKIAHMDSCMVEDGDFNIYWEDIAQALHRLGGGLCDEDNIELRKMQISESQKSDSLHYIHMQSRTVANEEQLVAVTERMMSLELQQNDPIPKNIKSKYYSNIFIICS</sequence>
<proteinExistence type="predicted"/>
<reference evidence="2" key="1">
    <citation type="submission" date="2018-11" db="EMBL/GenBank/DDBJ databases">
        <authorList>
            <person name="Alioto T."/>
            <person name="Alioto T."/>
        </authorList>
    </citation>
    <scope>NUCLEOTIDE SEQUENCE</scope>
</reference>
<keyword evidence="3" id="KW-1185">Reference proteome</keyword>
<evidence type="ECO:0000313" key="2">
    <source>
        <dbReference type="EMBL" id="VDI83839.1"/>
    </source>
</evidence>
<dbReference type="Pfam" id="PF18738">
    <property type="entry name" value="HEPN_DZIP3"/>
    <property type="match status" value="1"/>
</dbReference>
<dbReference type="OrthoDB" id="6083162at2759"/>
<evidence type="ECO:0000313" key="3">
    <source>
        <dbReference type="Proteomes" id="UP000596742"/>
    </source>
</evidence>
<organism evidence="2 3">
    <name type="scientific">Mytilus galloprovincialis</name>
    <name type="common">Mediterranean mussel</name>
    <dbReference type="NCBI Taxonomy" id="29158"/>
    <lineage>
        <taxon>Eukaryota</taxon>
        <taxon>Metazoa</taxon>
        <taxon>Spiralia</taxon>
        <taxon>Lophotrochozoa</taxon>
        <taxon>Mollusca</taxon>
        <taxon>Bivalvia</taxon>
        <taxon>Autobranchia</taxon>
        <taxon>Pteriomorphia</taxon>
        <taxon>Mytilida</taxon>
        <taxon>Mytiloidea</taxon>
        <taxon>Mytilidae</taxon>
        <taxon>Mytilinae</taxon>
        <taxon>Mytilus</taxon>
    </lineage>
</organism>
<name>A0A8B6HS81_MYTGA</name>